<evidence type="ECO:0000313" key="21">
    <source>
        <dbReference type="Proteomes" id="UP000199069"/>
    </source>
</evidence>
<evidence type="ECO:0000256" key="16">
    <source>
        <dbReference type="PROSITE-ProRule" id="PRU01379"/>
    </source>
</evidence>
<evidence type="ECO:0000256" key="6">
    <source>
        <dbReference type="ARBA" id="ARBA00022670"/>
    </source>
</evidence>
<sequence>MRSSWRQVLWLATLAGPIVASASLDAPDWLSASNDQLAFTSPSDTGVRTDSVVKVQWETRVGLEKAMRQFEEADLDVWFAGRRGKAWEAVVGFKDGLAADAATVAMASDEYGPPLTAQQVPVGDRLSTSLPKLHSAAILRNLSSTSLETVDDPMHDAYHPYDNIREILVKLEETYPDWLRVVSVGKSSEGRDIWAVKVSNMTTPAPLEEVDVEEDVEEDADEDNEETEGPEPLISVFTGKGGRSHKGKRHKHKKHGKLGFVVAGTQHAREWIAASTILYLVHDLVVPDDTGSTPFTRLLNAVEFTFVPVVNPDGYVYSWETDRLWRKSRQQVGVDPARGCFGIDLNRNWGHKFQPGTRPNPCSDSYPGAKEFESVELQALRDYLLDEANHVDAFLDVHSFGQMLLFPYSYSCDAQTPDQENHYEAVLQAAKALRDVHGRQFETGSVCEVSLTSPGESLDWTYAVAKIRWSFATELRDIGVFGFLLPPSQIRPSGEEMSAALRSLTHLRHLPVLEPPMSSSVGKSTRLGRPASLDTLPAELLKAVVILVARQDERLVGTKDMQPPRTRWPFEKGLVALSLTCKRLRAATLPFLCKKIVPRQLLQPVFQFGRIPQAMLDGIEELDCRDVTLETFAAAGKGLSALPNLTSLKIDYGKLCKIAAGLYSDYRFPPDRRFAPSPPPPCFSPRTPLYSSEWAPRPPYQPRYPSPLPTNAALGQPTRPAIDRLEFELAIDAFRPNRRRIRSLTLTDVDSGEFANWLNVFARRDILQHLTIGPSPNFLQLDQLRMLSCLSSYTIASLDLSDISLRSQGALDMDDLAALPTLQELEINVRAPNWLRLVERLAPNVVKLNLICTEMPLDARHAALRFPQLRELRFTGPASSLTLLAAFSGCKIATLVWIQQRASYWEMLQRTDFVEHLGDFPSLRIVSFGELNNLPPGEIESVKTACAHHGIEFAFETLDAGSRAPPSRMSTLNGLSSASDIAASLDGLVEWTSDRIDWLKRCGDVKGLREMVDLMSGVDAREMLERA</sequence>
<dbReference type="AlphaFoldDB" id="A0A0K3C8M0"/>
<feature type="domain" description="Peptidase M14" evidence="19">
    <location>
        <begin position="157"/>
        <end position="508"/>
    </location>
</feature>
<keyword evidence="9" id="KW-0378">Hydrolase</keyword>
<organism evidence="20 21">
    <name type="scientific">Rhodotorula toruloides</name>
    <name type="common">Yeast</name>
    <name type="synonym">Rhodosporidium toruloides</name>
    <dbReference type="NCBI Taxonomy" id="5286"/>
    <lineage>
        <taxon>Eukaryota</taxon>
        <taxon>Fungi</taxon>
        <taxon>Dikarya</taxon>
        <taxon>Basidiomycota</taxon>
        <taxon>Pucciniomycotina</taxon>
        <taxon>Microbotryomycetes</taxon>
        <taxon>Sporidiobolales</taxon>
        <taxon>Sporidiobolaceae</taxon>
        <taxon>Rhodotorula</taxon>
    </lineage>
</organism>
<evidence type="ECO:0000256" key="3">
    <source>
        <dbReference type="ARBA" id="ARBA00005988"/>
    </source>
</evidence>
<keyword evidence="11" id="KW-0482">Metalloprotease</keyword>
<dbReference type="SUPFAM" id="SSF53187">
    <property type="entry name" value="Zn-dependent exopeptidases"/>
    <property type="match status" value="1"/>
</dbReference>
<evidence type="ECO:0000256" key="11">
    <source>
        <dbReference type="ARBA" id="ARBA00023049"/>
    </source>
</evidence>
<keyword evidence="5" id="KW-0121">Carboxypeptidase</keyword>
<keyword evidence="10" id="KW-0862">Zinc</keyword>
<feature type="chain" id="PRO_5005495235" description="Inactive metallocarboxypeptidase ECM14" evidence="18">
    <location>
        <begin position="21"/>
        <end position="1027"/>
    </location>
</feature>
<dbReference type="SMART" id="SM00631">
    <property type="entry name" value="Zn_pept"/>
    <property type="match status" value="1"/>
</dbReference>
<evidence type="ECO:0000256" key="12">
    <source>
        <dbReference type="ARBA" id="ARBA00023157"/>
    </source>
</evidence>
<dbReference type="GO" id="GO:0005615">
    <property type="term" value="C:extracellular space"/>
    <property type="evidence" value="ECO:0007669"/>
    <property type="project" value="TreeGrafter"/>
</dbReference>
<evidence type="ECO:0000256" key="5">
    <source>
        <dbReference type="ARBA" id="ARBA00022645"/>
    </source>
</evidence>
<evidence type="ECO:0000256" key="10">
    <source>
        <dbReference type="ARBA" id="ARBA00022833"/>
    </source>
</evidence>
<comment type="function">
    <text evidence="13">Inactive carboxypeptidase that may play a role in cell wall organization and biogenesis.</text>
</comment>
<evidence type="ECO:0000256" key="14">
    <source>
        <dbReference type="ARBA" id="ARBA00026187"/>
    </source>
</evidence>
<evidence type="ECO:0000256" key="1">
    <source>
        <dbReference type="ARBA" id="ARBA00001947"/>
    </source>
</evidence>
<dbReference type="GO" id="GO:0004181">
    <property type="term" value="F:metallocarboxypeptidase activity"/>
    <property type="evidence" value="ECO:0007669"/>
    <property type="project" value="InterPro"/>
</dbReference>
<keyword evidence="8 18" id="KW-0732">Signal</keyword>
<dbReference type="STRING" id="5286.A0A0K3C8M0"/>
<dbReference type="PANTHER" id="PTHR11705:SF147">
    <property type="entry name" value="INACTIVE METALLOCARBOXYPEPTIDASE ECM14"/>
    <property type="match status" value="1"/>
</dbReference>
<evidence type="ECO:0000256" key="7">
    <source>
        <dbReference type="ARBA" id="ARBA00022723"/>
    </source>
</evidence>
<dbReference type="Proteomes" id="UP000199069">
    <property type="component" value="Unassembled WGS sequence"/>
</dbReference>
<dbReference type="SUPFAM" id="SSF52047">
    <property type="entry name" value="RNI-like"/>
    <property type="match status" value="1"/>
</dbReference>
<accession>A0A0K3C8M0</accession>
<evidence type="ECO:0000259" key="19">
    <source>
        <dbReference type="PROSITE" id="PS52035"/>
    </source>
</evidence>
<feature type="compositionally biased region" description="Acidic residues" evidence="17">
    <location>
        <begin position="208"/>
        <end position="229"/>
    </location>
</feature>
<keyword evidence="7" id="KW-0479">Metal-binding</keyword>
<feature type="compositionally biased region" description="Basic residues" evidence="17">
    <location>
        <begin position="242"/>
        <end position="253"/>
    </location>
</feature>
<dbReference type="GO" id="GO:0006508">
    <property type="term" value="P:proteolysis"/>
    <property type="evidence" value="ECO:0007669"/>
    <property type="project" value="UniProtKB-KW"/>
</dbReference>
<evidence type="ECO:0000256" key="9">
    <source>
        <dbReference type="ARBA" id="ARBA00022801"/>
    </source>
</evidence>
<name>A0A0K3C8M0_RHOTO</name>
<reference evidence="20 21" key="1">
    <citation type="submission" date="2015-07" db="EMBL/GenBank/DDBJ databases">
        <authorList>
            <person name="Cajimat M.N.B."/>
            <person name="Milazzo M.L."/>
            <person name="Fulhorst C.F."/>
        </authorList>
    </citation>
    <scope>NUCLEOTIDE SEQUENCE [LARGE SCALE GENOMIC DNA]</scope>
    <source>
        <strain evidence="20">Single colony</strain>
    </source>
</reference>
<evidence type="ECO:0000256" key="18">
    <source>
        <dbReference type="SAM" id="SignalP"/>
    </source>
</evidence>
<gene>
    <name evidence="20" type="primary">FGENESH: predicted gene_3.391</name>
    <name evidence="20" type="ORF">BN2166_0019400</name>
</gene>
<keyword evidence="21" id="KW-1185">Reference proteome</keyword>
<evidence type="ECO:0000256" key="8">
    <source>
        <dbReference type="ARBA" id="ARBA00022729"/>
    </source>
</evidence>
<comment type="subcellular location">
    <subcellularLocation>
        <location evidence="2">Secreted</location>
    </subcellularLocation>
</comment>
<comment type="cofactor">
    <cofactor evidence="1">
        <name>Zn(2+)</name>
        <dbReference type="ChEBI" id="CHEBI:29105"/>
    </cofactor>
</comment>
<dbReference type="CDD" id="cd03860">
    <property type="entry name" value="M14_CP_A-B_like"/>
    <property type="match status" value="1"/>
</dbReference>
<evidence type="ECO:0000256" key="4">
    <source>
        <dbReference type="ARBA" id="ARBA00022525"/>
    </source>
</evidence>
<evidence type="ECO:0000256" key="17">
    <source>
        <dbReference type="SAM" id="MobiDB-lite"/>
    </source>
</evidence>
<keyword evidence="6" id="KW-0645">Protease</keyword>
<comment type="similarity">
    <text evidence="3 16">Belongs to the peptidase M14 family.</text>
</comment>
<evidence type="ECO:0000256" key="13">
    <source>
        <dbReference type="ARBA" id="ARBA00025210"/>
    </source>
</evidence>
<protein>
    <recommendedName>
        <fullName evidence="14">Inactive metallocarboxypeptidase ECM14</fullName>
    </recommendedName>
    <alternativeName>
        <fullName evidence="15">Inactive metallocarboxypeptidase ecm14</fullName>
    </alternativeName>
</protein>
<evidence type="ECO:0000313" key="20">
    <source>
        <dbReference type="EMBL" id="CTR06079.1"/>
    </source>
</evidence>
<keyword evidence="4" id="KW-0964">Secreted</keyword>
<evidence type="ECO:0000256" key="15">
    <source>
        <dbReference type="ARBA" id="ARBA00026213"/>
    </source>
</evidence>
<dbReference type="PRINTS" id="PR00765">
    <property type="entry name" value="CRBOXYPTASEA"/>
</dbReference>
<dbReference type="FunFam" id="3.40.630.10:FF:000084">
    <property type="entry name" value="Carboxypeptidase B2"/>
    <property type="match status" value="1"/>
</dbReference>
<proteinExistence type="inferred from homology"/>
<dbReference type="PANTHER" id="PTHR11705">
    <property type="entry name" value="PROTEASE FAMILY M14 CARBOXYPEPTIDASE A,B"/>
    <property type="match status" value="1"/>
</dbReference>
<feature type="region of interest" description="Disordered" evidence="17">
    <location>
        <begin position="204"/>
        <end position="253"/>
    </location>
</feature>
<feature type="active site" description="Proton donor/acceptor" evidence="16">
    <location>
        <position position="474"/>
    </location>
</feature>
<dbReference type="GO" id="GO:0008270">
    <property type="term" value="F:zinc ion binding"/>
    <property type="evidence" value="ECO:0007669"/>
    <property type="project" value="InterPro"/>
</dbReference>
<dbReference type="Pfam" id="PF00246">
    <property type="entry name" value="Peptidase_M14"/>
    <property type="match status" value="1"/>
</dbReference>
<dbReference type="PROSITE" id="PS52035">
    <property type="entry name" value="PEPTIDASE_M14"/>
    <property type="match status" value="1"/>
</dbReference>
<dbReference type="Gene3D" id="3.40.630.10">
    <property type="entry name" value="Zn peptidases"/>
    <property type="match status" value="1"/>
</dbReference>
<dbReference type="EMBL" id="CWKI01000003">
    <property type="protein sequence ID" value="CTR06079.1"/>
    <property type="molecule type" value="Genomic_DNA"/>
</dbReference>
<dbReference type="InterPro" id="IPR000834">
    <property type="entry name" value="Peptidase_M14"/>
</dbReference>
<keyword evidence="12" id="KW-1015">Disulfide bond</keyword>
<evidence type="ECO:0000256" key="2">
    <source>
        <dbReference type="ARBA" id="ARBA00004613"/>
    </source>
</evidence>
<feature type="signal peptide" evidence="18">
    <location>
        <begin position="1"/>
        <end position="20"/>
    </location>
</feature>